<dbReference type="GO" id="GO:0003677">
    <property type="term" value="F:DNA binding"/>
    <property type="evidence" value="ECO:0007669"/>
    <property type="project" value="InterPro"/>
</dbReference>
<evidence type="ECO:0000313" key="3">
    <source>
        <dbReference type="Proteomes" id="UP000197468"/>
    </source>
</evidence>
<proteinExistence type="predicted"/>
<dbReference type="Proteomes" id="UP000197468">
    <property type="component" value="Unassembled WGS sequence"/>
</dbReference>
<organism evidence="2 3">
    <name type="scientific">Roseateles aquatilis</name>
    <dbReference type="NCBI Taxonomy" id="431061"/>
    <lineage>
        <taxon>Bacteria</taxon>
        <taxon>Pseudomonadati</taxon>
        <taxon>Pseudomonadota</taxon>
        <taxon>Betaproteobacteria</taxon>
        <taxon>Burkholderiales</taxon>
        <taxon>Sphaerotilaceae</taxon>
        <taxon>Roseateles</taxon>
    </lineage>
</organism>
<dbReference type="InterPro" id="IPR010982">
    <property type="entry name" value="Lambda_DNA-bd_dom_sf"/>
</dbReference>
<dbReference type="OrthoDB" id="9799384at2"/>
<dbReference type="InterPro" id="IPR001387">
    <property type="entry name" value="Cro/C1-type_HTH"/>
</dbReference>
<keyword evidence="3" id="KW-1185">Reference proteome</keyword>
<dbReference type="Gene3D" id="1.10.260.40">
    <property type="entry name" value="lambda repressor-like DNA-binding domains"/>
    <property type="match status" value="1"/>
</dbReference>
<comment type="caution">
    <text evidence="2">The sequence shown here is derived from an EMBL/GenBank/DDBJ whole genome shotgun (WGS) entry which is preliminary data.</text>
</comment>
<protein>
    <recommendedName>
        <fullName evidence="1">HTH cro/C1-type domain-containing protein</fullName>
    </recommendedName>
</protein>
<evidence type="ECO:0000259" key="1">
    <source>
        <dbReference type="Pfam" id="PF01381"/>
    </source>
</evidence>
<dbReference type="CDD" id="cd00093">
    <property type="entry name" value="HTH_XRE"/>
    <property type="match status" value="1"/>
</dbReference>
<evidence type="ECO:0000313" key="2">
    <source>
        <dbReference type="EMBL" id="OWQ93009.1"/>
    </source>
</evidence>
<accession>A0A246JLD0</accession>
<reference evidence="2 3" key="1">
    <citation type="journal article" date="2008" name="Int. J. Syst. Evol. Microbiol.">
        <title>Description of Roseateles aquatilis sp. nov. and Roseateles terrae sp. nov., in the class Betaproteobacteria, and emended description of the genus Roseateles.</title>
        <authorList>
            <person name="Gomila M."/>
            <person name="Bowien B."/>
            <person name="Falsen E."/>
            <person name="Moore E.R."/>
            <person name="Lalucat J."/>
        </authorList>
    </citation>
    <scope>NUCLEOTIDE SEQUENCE [LARGE SCALE GENOMIC DNA]</scope>
    <source>
        <strain evidence="2 3">CCUG 48205</strain>
    </source>
</reference>
<dbReference type="AlphaFoldDB" id="A0A246JLD0"/>
<dbReference type="Pfam" id="PF01381">
    <property type="entry name" value="HTH_3"/>
    <property type="match status" value="1"/>
</dbReference>
<sequence length="90" mass="10696">MGRRWRACGMMGDEDMRQWEWVGMQPPDPLLPEEVRAIRESENLELDTFADMLNTSPRLLRRWEQGFNKPKGPTLRLLRILRDRGVRAVF</sequence>
<dbReference type="EMBL" id="NIOF01000001">
    <property type="protein sequence ID" value="OWQ93009.1"/>
    <property type="molecule type" value="Genomic_DNA"/>
</dbReference>
<name>A0A246JLD0_9BURK</name>
<dbReference type="SUPFAM" id="SSF47413">
    <property type="entry name" value="lambda repressor-like DNA-binding domains"/>
    <property type="match status" value="1"/>
</dbReference>
<gene>
    <name evidence="2" type="ORF">CDN99_00420</name>
</gene>
<feature type="domain" description="HTH cro/C1-type" evidence="1">
    <location>
        <begin position="35"/>
        <end position="78"/>
    </location>
</feature>
<dbReference type="RefSeq" id="WP_088382157.1">
    <property type="nucleotide sequence ID" value="NZ_NIOF01000001.1"/>
</dbReference>